<dbReference type="EMBL" id="SNXY01000006">
    <property type="protein sequence ID" value="TDP87298.1"/>
    <property type="molecule type" value="Genomic_DNA"/>
</dbReference>
<dbReference type="GO" id="GO:0005829">
    <property type="term" value="C:cytosol"/>
    <property type="evidence" value="ECO:0007669"/>
    <property type="project" value="TreeGrafter"/>
</dbReference>
<dbReference type="CDD" id="cd19367">
    <property type="entry name" value="TenA_C_ScTHI20-like"/>
    <property type="match status" value="1"/>
</dbReference>
<comment type="catalytic activity">
    <reaction evidence="1">
        <text>4-amino-5-aminomethyl-2-methylpyrimidine + H2O = 4-amino-5-hydroxymethyl-2-methylpyrimidine + NH4(+)</text>
        <dbReference type="Rhea" id="RHEA:31799"/>
        <dbReference type="ChEBI" id="CHEBI:15377"/>
        <dbReference type="ChEBI" id="CHEBI:16892"/>
        <dbReference type="ChEBI" id="CHEBI:28938"/>
        <dbReference type="ChEBI" id="CHEBI:63416"/>
        <dbReference type="EC" id="3.5.99.2"/>
    </reaction>
</comment>
<reference evidence="3 4" key="1">
    <citation type="submission" date="2019-03" db="EMBL/GenBank/DDBJ databases">
        <title>Genomic Encyclopedia of Type Strains, Phase IV (KMG-IV): sequencing the most valuable type-strain genomes for metagenomic binning, comparative biology and taxonomic classification.</title>
        <authorList>
            <person name="Goeker M."/>
        </authorList>
    </citation>
    <scope>NUCLEOTIDE SEQUENCE [LARGE SCALE GENOMIC DNA]</scope>
    <source>
        <strain evidence="3 4">DSM 102969</strain>
    </source>
</reference>
<protein>
    <recommendedName>
        <fullName evidence="1">Aminopyrimidine aminohydrolase</fullName>
        <ecNumber evidence="1">3.5.99.2</ecNumber>
    </recommendedName>
</protein>
<comment type="similarity">
    <text evidence="1">Belongs to the TenA family.</text>
</comment>
<gene>
    <name evidence="3" type="ORF">EDD54_1191</name>
</gene>
<evidence type="ECO:0000259" key="2">
    <source>
        <dbReference type="Pfam" id="PF03070"/>
    </source>
</evidence>
<dbReference type="EC" id="3.5.99.2" evidence="1"/>
<organism evidence="3 4">
    <name type="scientific">Oharaeibacter diazotrophicus</name>
    <dbReference type="NCBI Taxonomy" id="1920512"/>
    <lineage>
        <taxon>Bacteria</taxon>
        <taxon>Pseudomonadati</taxon>
        <taxon>Pseudomonadota</taxon>
        <taxon>Alphaproteobacteria</taxon>
        <taxon>Hyphomicrobiales</taxon>
        <taxon>Pleomorphomonadaceae</taxon>
        <taxon>Oharaeibacter</taxon>
    </lineage>
</organism>
<dbReference type="InterPro" id="IPR004305">
    <property type="entry name" value="Thiaminase-2/PQQC"/>
</dbReference>
<dbReference type="PANTHER" id="PTHR43198:SF2">
    <property type="entry name" value="SI:CH1073-67J19.1-RELATED"/>
    <property type="match status" value="1"/>
</dbReference>
<dbReference type="AlphaFoldDB" id="A0A4V3CWQ4"/>
<keyword evidence="1" id="KW-0378">Hydrolase</keyword>
<dbReference type="GO" id="GO:0009229">
    <property type="term" value="P:thiamine diphosphate biosynthetic process"/>
    <property type="evidence" value="ECO:0007669"/>
    <property type="project" value="UniProtKB-UniPathway"/>
</dbReference>
<dbReference type="GO" id="GO:0050334">
    <property type="term" value="F:thiaminase activity"/>
    <property type="evidence" value="ECO:0007669"/>
    <property type="project" value="UniProtKB-EC"/>
</dbReference>
<dbReference type="InterPro" id="IPR016084">
    <property type="entry name" value="Haem_Oase-like_multi-hlx"/>
</dbReference>
<dbReference type="Proteomes" id="UP000294547">
    <property type="component" value="Unassembled WGS sequence"/>
</dbReference>
<name>A0A4V3CWQ4_9HYPH</name>
<dbReference type="RefSeq" id="WP_245515652.1">
    <property type="nucleotide sequence ID" value="NZ_BSPM01000008.1"/>
</dbReference>
<dbReference type="Pfam" id="PF03070">
    <property type="entry name" value="TENA_THI-4"/>
    <property type="match status" value="1"/>
</dbReference>
<dbReference type="NCBIfam" id="TIGR04306">
    <property type="entry name" value="salvage_TenA"/>
    <property type="match status" value="1"/>
</dbReference>
<comment type="pathway">
    <text evidence="1">Cofactor biosynthesis; thiamine diphosphate biosynthesis.</text>
</comment>
<accession>A0A4V3CWQ4</accession>
<feature type="domain" description="Thiaminase-2/PQQC" evidence="2">
    <location>
        <begin position="19"/>
        <end position="221"/>
    </location>
</feature>
<dbReference type="UniPathway" id="UPA00060"/>
<dbReference type="PANTHER" id="PTHR43198">
    <property type="entry name" value="BIFUNCTIONAL TH2 PROTEIN"/>
    <property type="match status" value="1"/>
</dbReference>
<comment type="catalytic activity">
    <reaction evidence="1">
        <text>thiamine + H2O = 5-(2-hydroxyethyl)-4-methylthiazole + 4-amino-5-hydroxymethyl-2-methylpyrimidine + H(+)</text>
        <dbReference type="Rhea" id="RHEA:17509"/>
        <dbReference type="ChEBI" id="CHEBI:15377"/>
        <dbReference type="ChEBI" id="CHEBI:15378"/>
        <dbReference type="ChEBI" id="CHEBI:16892"/>
        <dbReference type="ChEBI" id="CHEBI:17957"/>
        <dbReference type="ChEBI" id="CHEBI:18385"/>
        <dbReference type="EC" id="3.5.99.2"/>
    </reaction>
</comment>
<proteinExistence type="inferred from homology"/>
<comment type="function">
    <text evidence="1">Catalyzes an amino-pyrimidine hydrolysis reaction at the C5' of the pyrimidine moiety of thiamine compounds, a reaction that is part of a thiamine salvage pathway.</text>
</comment>
<evidence type="ECO:0000313" key="3">
    <source>
        <dbReference type="EMBL" id="TDP87298.1"/>
    </source>
</evidence>
<dbReference type="SUPFAM" id="SSF48613">
    <property type="entry name" value="Heme oxygenase-like"/>
    <property type="match status" value="1"/>
</dbReference>
<keyword evidence="1" id="KW-0784">Thiamine biosynthesis</keyword>
<dbReference type="Gene3D" id="1.20.910.10">
    <property type="entry name" value="Heme oxygenase-like"/>
    <property type="match status" value="1"/>
</dbReference>
<dbReference type="InterPro" id="IPR050967">
    <property type="entry name" value="Thiamine_Salvage_TenA"/>
</dbReference>
<evidence type="ECO:0000256" key="1">
    <source>
        <dbReference type="RuleBase" id="RU363093"/>
    </source>
</evidence>
<dbReference type="InterPro" id="IPR027574">
    <property type="entry name" value="Thiaminase_II"/>
</dbReference>
<evidence type="ECO:0000313" key="4">
    <source>
        <dbReference type="Proteomes" id="UP000294547"/>
    </source>
</evidence>
<keyword evidence="4" id="KW-1185">Reference proteome</keyword>
<dbReference type="GO" id="GO:0009228">
    <property type="term" value="P:thiamine biosynthetic process"/>
    <property type="evidence" value="ECO:0007669"/>
    <property type="project" value="UniProtKB-KW"/>
</dbReference>
<comment type="caution">
    <text evidence="3">The sequence shown here is derived from an EMBL/GenBank/DDBJ whole genome shotgun (WGS) entry which is preliminary data.</text>
</comment>
<sequence>MTSRQPLFDRLVALSASDWDAYTHHPFVEAMGTGTLPQAAFRHYLVQDYLFLIQFARAYALAVYKARSLEEMRSGLRGLSAILDKEMDLHVDYCAGWGISRAEMEASEEDMPTVAYTRFVIDAGLAGDLLDLHVALAPCVIGYAVIARRLAEAGGVRDGNPYSLWIAEYASAAYQDLAASAVESLDRLAGDDLSDGRLVRLAKLFGQACRLEAAFWQMGLDKAP</sequence>